<organism evidence="2 3">
    <name type="scientific">Parastrongyloides trichosuri</name>
    <name type="common">Possum-specific nematode worm</name>
    <dbReference type="NCBI Taxonomy" id="131310"/>
    <lineage>
        <taxon>Eukaryota</taxon>
        <taxon>Metazoa</taxon>
        <taxon>Ecdysozoa</taxon>
        <taxon>Nematoda</taxon>
        <taxon>Chromadorea</taxon>
        <taxon>Rhabditida</taxon>
        <taxon>Tylenchina</taxon>
        <taxon>Panagrolaimomorpha</taxon>
        <taxon>Strongyloidoidea</taxon>
        <taxon>Strongyloididae</taxon>
        <taxon>Parastrongyloides</taxon>
    </lineage>
</organism>
<feature type="compositionally biased region" description="Basic and acidic residues" evidence="1">
    <location>
        <begin position="47"/>
        <end position="66"/>
    </location>
</feature>
<reference evidence="3" key="1">
    <citation type="submission" date="2017-02" db="UniProtKB">
        <authorList>
            <consortium name="WormBaseParasite"/>
        </authorList>
    </citation>
    <scope>IDENTIFICATION</scope>
</reference>
<dbReference type="WBParaSite" id="PTRK_0001325000.1">
    <property type="protein sequence ID" value="PTRK_0001325000.1"/>
    <property type="gene ID" value="PTRK_0001325000"/>
</dbReference>
<protein>
    <submittedName>
        <fullName evidence="3">SNRNP27 domain-containing protein</fullName>
    </submittedName>
</protein>
<evidence type="ECO:0000313" key="3">
    <source>
        <dbReference type="WBParaSite" id="PTRK_0001325000.1"/>
    </source>
</evidence>
<proteinExistence type="predicted"/>
<accession>A0A0N4ZX36</accession>
<evidence type="ECO:0000313" key="2">
    <source>
        <dbReference type="Proteomes" id="UP000038045"/>
    </source>
</evidence>
<evidence type="ECO:0000256" key="1">
    <source>
        <dbReference type="SAM" id="MobiDB-lite"/>
    </source>
</evidence>
<feature type="compositionally biased region" description="Polar residues" evidence="1">
    <location>
        <begin position="69"/>
        <end position="80"/>
    </location>
</feature>
<name>A0A0N4ZX36_PARTI</name>
<feature type="compositionally biased region" description="Basic residues" evidence="1">
    <location>
        <begin position="21"/>
        <end position="46"/>
    </location>
</feature>
<dbReference type="AlphaFoldDB" id="A0A0N4ZX36"/>
<feature type="region of interest" description="Disordered" evidence="1">
    <location>
        <begin position="1"/>
        <end position="80"/>
    </location>
</feature>
<feature type="compositionally biased region" description="Basic residues" evidence="1">
    <location>
        <begin position="1"/>
        <end position="12"/>
    </location>
</feature>
<sequence>MSRDRKSRRGRSKSRDLESRRRSRRRSQGRKKSSKKTSKHDKKRRTRSVERSRRTRYKVRDEEKPLSDASHNNGQQQESSLRVTGIGANDLMMNNGASQVQQPPNAFHGLNYDPNQKAFIDNNIPRIYDQGQFQVQDLSIKDSSFKETCPMKTVVKRVKRTNPNIASNYNSFSVLSKQVDGKMVHTVGIVTTENVAKKVNFESQNNLVGHKNILNAWEVQKICKNIKNGVKFGNIPGETINPGNFTNIGIGGSPTGVVFKTKENILLNNREILLARMNKLKNKIRIN</sequence>
<keyword evidence="2" id="KW-1185">Reference proteome</keyword>
<dbReference type="Proteomes" id="UP000038045">
    <property type="component" value="Unplaced"/>
</dbReference>